<dbReference type="SUPFAM" id="SSF52540">
    <property type="entry name" value="P-loop containing nucleoside triphosphate hydrolases"/>
    <property type="match status" value="1"/>
</dbReference>
<evidence type="ECO:0000256" key="7">
    <source>
        <dbReference type="ARBA" id="ARBA00022989"/>
    </source>
</evidence>
<dbReference type="STRING" id="1616788.AR543_07845"/>
<dbReference type="GO" id="GO:0015421">
    <property type="term" value="F:ABC-type oligopeptide transporter activity"/>
    <property type="evidence" value="ECO:0007669"/>
    <property type="project" value="TreeGrafter"/>
</dbReference>
<evidence type="ECO:0000256" key="2">
    <source>
        <dbReference type="ARBA" id="ARBA00022448"/>
    </source>
</evidence>
<evidence type="ECO:0000256" key="9">
    <source>
        <dbReference type="SAM" id="Phobius"/>
    </source>
</evidence>
<dbReference type="Gene3D" id="3.40.50.300">
    <property type="entry name" value="P-loop containing nucleotide triphosphate hydrolases"/>
    <property type="match status" value="1"/>
</dbReference>
<dbReference type="AlphaFoldDB" id="A0A172ZE59"/>
<dbReference type="KEGG" id="pbv:AR543_07845"/>
<evidence type="ECO:0000256" key="4">
    <source>
        <dbReference type="ARBA" id="ARBA00022692"/>
    </source>
</evidence>
<keyword evidence="8 9" id="KW-0472">Membrane</keyword>
<keyword evidence="5" id="KW-0547">Nucleotide-binding</keyword>
<gene>
    <name evidence="12" type="ORF">AR543_07845</name>
</gene>
<dbReference type="FunFam" id="3.40.50.300:FF:000221">
    <property type="entry name" value="Multidrug ABC transporter ATP-binding protein"/>
    <property type="match status" value="1"/>
</dbReference>
<dbReference type="InterPro" id="IPR039421">
    <property type="entry name" value="Type_1_exporter"/>
</dbReference>
<feature type="transmembrane region" description="Helical" evidence="9">
    <location>
        <begin position="55"/>
        <end position="77"/>
    </location>
</feature>
<reference evidence="13" key="1">
    <citation type="submission" date="2015-10" db="EMBL/GenBank/DDBJ databases">
        <title>Genome of Paenibacillus bovis sp. nov.</title>
        <authorList>
            <person name="Wu Z."/>
            <person name="Gao C."/>
            <person name="Liu Z."/>
            <person name="Zheng H."/>
        </authorList>
    </citation>
    <scope>NUCLEOTIDE SEQUENCE [LARGE SCALE GENOMIC DNA]</scope>
    <source>
        <strain evidence="13">BD3526</strain>
    </source>
</reference>
<dbReference type="GO" id="GO:0005886">
    <property type="term" value="C:plasma membrane"/>
    <property type="evidence" value="ECO:0007669"/>
    <property type="project" value="UniProtKB-SubCell"/>
</dbReference>
<name>A0A172ZE59_9BACL</name>
<dbReference type="RefSeq" id="WP_060533313.1">
    <property type="nucleotide sequence ID" value="NZ_CP013023.1"/>
</dbReference>
<feature type="transmembrane region" description="Helical" evidence="9">
    <location>
        <begin position="135"/>
        <end position="154"/>
    </location>
</feature>
<keyword evidence="3" id="KW-1003">Cell membrane</keyword>
<dbReference type="InterPro" id="IPR003593">
    <property type="entry name" value="AAA+_ATPase"/>
</dbReference>
<evidence type="ECO:0000259" key="11">
    <source>
        <dbReference type="PROSITE" id="PS50929"/>
    </source>
</evidence>
<dbReference type="Pfam" id="PF00664">
    <property type="entry name" value="ABC_membrane"/>
    <property type="match status" value="1"/>
</dbReference>
<dbReference type="SMART" id="SM00382">
    <property type="entry name" value="AAA"/>
    <property type="match status" value="1"/>
</dbReference>
<dbReference type="GO" id="GO:0005524">
    <property type="term" value="F:ATP binding"/>
    <property type="evidence" value="ECO:0007669"/>
    <property type="project" value="UniProtKB-KW"/>
</dbReference>
<feature type="domain" description="ABC transporter" evidence="10">
    <location>
        <begin position="337"/>
        <end position="572"/>
    </location>
</feature>
<dbReference type="PROSITE" id="PS50929">
    <property type="entry name" value="ABC_TM1F"/>
    <property type="match status" value="1"/>
</dbReference>
<evidence type="ECO:0000256" key="8">
    <source>
        <dbReference type="ARBA" id="ARBA00023136"/>
    </source>
</evidence>
<dbReference type="SUPFAM" id="SSF90123">
    <property type="entry name" value="ABC transporter transmembrane region"/>
    <property type="match status" value="1"/>
</dbReference>
<keyword evidence="13" id="KW-1185">Reference proteome</keyword>
<dbReference type="PANTHER" id="PTHR43394:SF1">
    <property type="entry name" value="ATP-BINDING CASSETTE SUB-FAMILY B MEMBER 10, MITOCHONDRIAL"/>
    <property type="match status" value="1"/>
</dbReference>
<feature type="domain" description="ABC transmembrane type-1" evidence="11">
    <location>
        <begin position="19"/>
        <end position="304"/>
    </location>
</feature>
<keyword evidence="4 9" id="KW-0812">Transmembrane</keyword>
<evidence type="ECO:0000259" key="10">
    <source>
        <dbReference type="PROSITE" id="PS50893"/>
    </source>
</evidence>
<dbReference type="EMBL" id="CP013023">
    <property type="protein sequence ID" value="ANF95925.1"/>
    <property type="molecule type" value="Genomic_DNA"/>
</dbReference>
<reference evidence="12 13" key="2">
    <citation type="journal article" date="2016" name="Int. J. Syst. Evol. Microbiol.">
        <title>Paenibacillus bovis sp. nov., isolated from raw yak (Bos grunniens) milk.</title>
        <authorList>
            <person name="Gao C."/>
            <person name="Han J."/>
            <person name="Liu Z."/>
            <person name="Xu X."/>
            <person name="Hang F."/>
            <person name="Wu Z."/>
        </authorList>
    </citation>
    <scope>NUCLEOTIDE SEQUENCE [LARGE SCALE GENOMIC DNA]</scope>
    <source>
        <strain evidence="12 13">BD3526</strain>
    </source>
</reference>
<dbReference type="PANTHER" id="PTHR43394">
    <property type="entry name" value="ATP-DEPENDENT PERMEASE MDL1, MITOCHONDRIAL"/>
    <property type="match status" value="1"/>
</dbReference>
<evidence type="ECO:0000313" key="13">
    <source>
        <dbReference type="Proteomes" id="UP000078148"/>
    </source>
</evidence>
<sequence>MKDRSILTDYVREHWPHYLMAVVLIILSNIAQAALPRVLGQFTDALLAGNIRYEMIIDYSLILAGIGIAYNLLFGAGQFSVMRLGRKFEFAMRQSLFRKFATLSEHYFSRQGTGKLLSSMTNDVTSVRESISNGITMTTNAIFLFLSCLVMMLLSHIPLYLILVSIVPMVAIPFLVVYFGPRIRKRSMSVQESLAVMTESAEEQLRGIRVTKTFAIEPTARQRFGSTVDQIRDNQLHLVRMSSLFQAAVPFLGALSLVISLMYGGYLAIQGSITIGNFIALTLYLRIMSGPLQQIGNVINMMQRSSASLDRVNRLLGEQPDIQDDENALPLAASPDLELRDLTFTYPGSERPAISGLNAHIASGQTVGIVGKTGSGKTTLVKLLLRIYDPPAGTILLGGTDVRRISINSLRSRIAYVPQDGFLFSTTIRDNIAFSDRDIPLEKVENHARQAMIYEPIARFPEQFETRLGERGITLSGGQRQRTSLARGLAKTGPILILDDSMSAVDAVTETGILENLVQERQSRTTIIIAHRISAVKQADWIIVMDEGRIVQQGTHQQLLNEQGIYASMYQLQEEGLHS</sequence>
<evidence type="ECO:0000256" key="6">
    <source>
        <dbReference type="ARBA" id="ARBA00022840"/>
    </source>
</evidence>
<proteinExistence type="predicted"/>
<dbReference type="InterPro" id="IPR036640">
    <property type="entry name" value="ABC1_TM_sf"/>
</dbReference>
<feature type="transmembrane region" description="Helical" evidence="9">
    <location>
        <begin position="15"/>
        <end position="35"/>
    </location>
</feature>
<protein>
    <submittedName>
        <fullName evidence="12">ABC transporter</fullName>
    </submittedName>
</protein>
<dbReference type="GO" id="GO:0016887">
    <property type="term" value="F:ATP hydrolysis activity"/>
    <property type="evidence" value="ECO:0007669"/>
    <property type="project" value="InterPro"/>
</dbReference>
<organism evidence="12 13">
    <name type="scientific">Paenibacillus bovis</name>
    <dbReference type="NCBI Taxonomy" id="1616788"/>
    <lineage>
        <taxon>Bacteria</taxon>
        <taxon>Bacillati</taxon>
        <taxon>Bacillota</taxon>
        <taxon>Bacilli</taxon>
        <taxon>Bacillales</taxon>
        <taxon>Paenibacillaceae</taxon>
        <taxon>Paenibacillus</taxon>
    </lineage>
</organism>
<keyword evidence="7 9" id="KW-1133">Transmembrane helix</keyword>
<dbReference type="OrthoDB" id="9770415at2"/>
<dbReference type="InterPro" id="IPR027417">
    <property type="entry name" value="P-loop_NTPase"/>
</dbReference>
<dbReference type="Gene3D" id="1.20.1560.10">
    <property type="entry name" value="ABC transporter type 1, transmembrane domain"/>
    <property type="match status" value="1"/>
</dbReference>
<dbReference type="Proteomes" id="UP000078148">
    <property type="component" value="Chromosome"/>
</dbReference>
<accession>A0A172ZE59</accession>
<evidence type="ECO:0000256" key="1">
    <source>
        <dbReference type="ARBA" id="ARBA00004651"/>
    </source>
</evidence>
<evidence type="ECO:0000256" key="3">
    <source>
        <dbReference type="ARBA" id="ARBA00022475"/>
    </source>
</evidence>
<feature type="transmembrane region" description="Helical" evidence="9">
    <location>
        <begin position="160"/>
        <end position="179"/>
    </location>
</feature>
<feature type="transmembrane region" description="Helical" evidence="9">
    <location>
        <begin position="244"/>
        <end position="263"/>
    </location>
</feature>
<dbReference type="Pfam" id="PF00005">
    <property type="entry name" value="ABC_tran"/>
    <property type="match status" value="1"/>
</dbReference>
<evidence type="ECO:0000313" key="12">
    <source>
        <dbReference type="EMBL" id="ANF95925.1"/>
    </source>
</evidence>
<dbReference type="InterPro" id="IPR011527">
    <property type="entry name" value="ABC1_TM_dom"/>
</dbReference>
<dbReference type="InterPro" id="IPR003439">
    <property type="entry name" value="ABC_transporter-like_ATP-bd"/>
</dbReference>
<keyword evidence="2" id="KW-0813">Transport</keyword>
<dbReference type="CDD" id="cd18541">
    <property type="entry name" value="ABC_6TM_TmrB_like"/>
    <property type="match status" value="1"/>
</dbReference>
<keyword evidence="6" id="KW-0067">ATP-binding</keyword>
<dbReference type="PROSITE" id="PS50893">
    <property type="entry name" value="ABC_TRANSPORTER_2"/>
    <property type="match status" value="1"/>
</dbReference>
<evidence type="ECO:0000256" key="5">
    <source>
        <dbReference type="ARBA" id="ARBA00022741"/>
    </source>
</evidence>
<comment type="subcellular location">
    <subcellularLocation>
        <location evidence="1">Cell membrane</location>
        <topology evidence="1">Multi-pass membrane protein</topology>
    </subcellularLocation>
</comment>